<feature type="transmembrane region" description="Helical" evidence="1">
    <location>
        <begin position="249"/>
        <end position="273"/>
    </location>
</feature>
<dbReference type="PROSITE" id="PS51704">
    <property type="entry name" value="GP_PDE"/>
    <property type="match status" value="1"/>
</dbReference>
<dbReference type="Pfam" id="PF03009">
    <property type="entry name" value="GDPD"/>
    <property type="match status" value="1"/>
</dbReference>
<dbReference type="PANTHER" id="PTHR46211">
    <property type="entry name" value="GLYCEROPHOSPHORYL DIESTER PHOSPHODIESTERASE"/>
    <property type="match status" value="1"/>
</dbReference>
<feature type="transmembrane region" description="Helical" evidence="1">
    <location>
        <begin position="155"/>
        <end position="177"/>
    </location>
</feature>
<dbReference type="AlphaFoldDB" id="A0A5P0ZMV2"/>
<dbReference type="GO" id="GO:0008081">
    <property type="term" value="F:phosphoric diester hydrolase activity"/>
    <property type="evidence" value="ECO:0007669"/>
    <property type="project" value="InterPro"/>
</dbReference>
<feature type="domain" description="GP-PDE" evidence="2">
    <location>
        <begin position="367"/>
        <end position="596"/>
    </location>
</feature>
<dbReference type="PANTHER" id="PTHR46211:SF8">
    <property type="entry name" value="PHOSPHODIESTERASE"/>
    <property type="match status" value="1"/>
</dbReference>
<feature type="transmembrane region" description="Helical" evidence="1">
    <location>
        <begin position="293"/>
        <end position="318"/>
    </location>
</feature>
<keyword evidence="1" id="KW-0812">Transmembrane</keyword>
<feature type="transmembrane region" description="Helical" evidence="1">
    <location>
        <begin position="99"/>
        <end position="124"/>
    </location>
</feature>
<dbReference type="InterPro" id="IPR030395">
    <property type="entry name" value="GP_PDE_dom"/>
</dbReference>
<dbReference type="GO" id="GO:0006629">
    <property type="term" value="P:lipid metabolic process"/>
    <property type="evidence" value="ECO:0007669"/>
    <property type="project" value="InterPro"/>
</dbReference>
<organism evidence="3 4">
    <name type="scientific">Companilactobacillus halodurans</name>
    <dbReference type="NCBI Taxonomy" id="2584183"/>
    <lineage>
        <taxon>Bacteria</taxon>
        <taxon>Bacillati</taxon>
        <taxon>Bacillota</taxon>
        <taxon>Bacilli</taxon>
        <taxon>Lactobacillales</taxon>
        <taxon>Lactobacillaceae</taxon>
        <taxon>Companilactobacillus</taxon>
    </lineage>
</organism>
<dbReference type="InterPro" id="IPR017946">
    <property type="entry name" value="PLC-like_Pdiesterase_TIM-brl"/>
</dbReference>
<dbReference type="SUPFAM" id="SSF51695">
    <property type="entry name" value="PLC-like phosphodiesterases"/>
    <property type="match status" value="1"/>
</dbReference>
<feature type="transmembrane region" description="Helical" evidence="1">
    <location>
        <begin position="15"/>
        <end position="33"/>
    </location>
</feature>
<dbReference type="CDD" id="cd08579">
    <property type="entry name" value="GDPD_memb_like"/>
    <property type="match status" value="1"/>
</dbReference>
<evidence type="ECO:0000313" key="4">
    <source>
        <dbReference type="Proteomes" id="UP000414364"/>
    </source>
</evidence>
<proteinExistence type="predicted"/>
<reference evidence="3 4" key="1">
    <citation type="journal article" date="2019" name="Syst. Appl. Microbiol.">
        <title>Polyphasic characterization of two novel Lactobacillus spp. isolated from blown salami packages: Description of Lactobacillus halodurans sp. nov. and Lactobacillus salsicarnum sp. nov.</title>
        <authorList>
            <person name="Schuster J.A."/>
            <person name="Klingl A."/>
            <person name="Vogel R.F."/>
            <person name="Ehrmann M.A."/>
        </authorList>
    </citation>
    <scope>NUCLEOTIDE SEQUENCE [LARGE SCALE GENOMIC DNA]</scope>
    <source>
        <strain evidence="3 4">TMW 1.2172</strain>
    </source>
</reference>
<feature type="transmembrane region" description="Helical" evidence="1">
    <location>
        <begin position="338"/>
        <end position="359"/>
    </location>
</feature>
<evidence type="ECO:0000313" key="3">
    <source>
        <dbReference type="EMBL" id="MQS75512.1"/>
    </source>
</evidence>
<gene>
    <name evidence="3" type="ORF">FHL06_03780</name>
</gene>
<accession>A0A5P0ZMV2</accession>
<dbReference type="Gene3D" id="3.20.20.190">
    <property type="entry name" value="Phosphatidylinositol (PI) phosphodiesterase"/>
    <property type="match status" value="1"/>
</dbReference>
<sequence length="621" mass="71857">MHLHFRCLHFHYACYYYYKGINYLSGGLIMEIIREFRRQNRNFGQYFWKYSQIIILIQLIINFIVVPVLSFLANGINYIGKVNYVSYNNVLELITHKPLVVIGLIMVLLILLLLVFAQFTLLLVSFQAIKSHASLNWWDYLKSVSKNLFGLPFKAFGFFLLYFLIIIPFGSFGLYSSLLNKVKIPEFILDWLFQEHLPLGILLAFIYIVIFYIGLRWILVLPSMIFKNKSVGSAINDSWRKTKGKTIQYFGVFLLLFIIVSIVTFLSTSILIFCQSVIDKTAFLTKIDFPMAVFNMVAIQLINYLTSLYGLGMAVLIILSDTTTNYFFPTREHRYHKWFWGILGAAVLTSFVSYDVSYFNNWLLTKPITISHRGVDDGNGVQNTIESLKKTAKEKPDYIEMDLQETKDHQFVVFHDNTLKNLAGINKRVSQMTLKELKNTTVHENGQTTHIASFDDYLATATDLHQKLLVELKDVPGNKADFVRLFAKKYGKRLVKNQDMIHSLDYDYIQETKNLIPKAQTSYILTFNLFGVPLTNANAFTMEYSTLNQSFVDDAHLQRKNVYAWTVNDPEAMERMIFMGTDGVITDNLTELKSEINNLFKDSSYSDRMASYVTQMQNPFE</sequence>
<evidence type="ECO:0000256" key="1">
    <source>
        <dbReference type="SAM" id="Phobius"/>
    </source>
</evidence>
<feature type="transmembrane region" description="Helical" evidence="1">
    <location>
        <begin position="53"/>
        <end position="79"/>
    </location>
</feature>
<name>A0A5P0ZMV2_9LACO</name>
<comment type="caution">
    <text evidence="3">The sequence shown here is derived from an EMBL/GenBank/DDBJ whole genome shotgun (WGS) entry which is preliminary data.</text>
</comment>
<keyword evidence="1" id="KW-1133">Transmembrane helix</keyword>
<dbReference type="EMBL" id="VDFP01000005">
    <property type="protein sequence ID" value="MQS75512.1"/>
    <property type="molecule type" value="Genomic_DNA"/>
</dbReference>
<dbReference type="InterPro" id="IPR018476">
    <property type="entry name" value="GlyceroP-diester-Pdiesterase_M"/>
</dbReference>
<dbReference type="Pfam" id="PF10110">
    <property type="entry name" value="GPDPase_memb"/>
    <property type="match status" value="1"/>
</dbReference>
<feature type="transmembrane region" description="Helical" evidence="1">
    <location>
        <begin position="197"/>
        <end position="219"/>
    </location>
</feature>
<dbReference type="Proteomes" id="UP000414364">
    <property type="component" value="Unassembled WGS sequence"/>
</dbReference>
<protein>
    <submittedName>
        <fullName evidence="3">Glycerophosphodiester phosphodiesterase</fullName>
    </submittedName>
</protein>
<evidence type="ECO:0000259" key="2">
    <source>
        <dbReference type="PROSITE" id="PS51704"/>
    </source>
</evidence>
<keyword evidence="1" id="KW-0472">Membrane</keyword>